<dbReference type="AlphaFoldDB" id="A0A963Z5L4"/>
<reference evidence="3 4" key="1">
    <citation type="journal article" date="2021" name="Microorganisms">
        <title>Acidisoma silvae sp. nov. and Acidisomacellulosilytica sp. nov., Two Acidophilic Bacteria Isolated from Decaying Wood, Hydrolyzing Cellulose and Producing Poly-3-hydroxybutyrate.</title>
        <authorList>
            <person name="Mieszkin S."/>
            <person name="Pouder E."/>
            <person name="Uroz S."/>
            <person name="Simon-Colin C."/>
            <person name="Alain K."/>
        </authorList>
    </citation>
    <scope>NUCLEOTIDE SEQUENCE [LARGE SCALE GENOMIC DNA]</scope>
    <source>
        <strain evidence="3 4">HW T5.17</strain>
    </source>
</reference>
<dbReference type="PANTHER" id="PTHR24320:SF148">
    <property type="entry name" value="NAD(P)-BINDING ROSSMANN-FOLD SUPERFAMILY PROTEIN"/>
    <property type="match status" value="1"/>
</dbReference>
<comment type="similarity">
    <text evidence="1">Belongs to the short-chain dehydrogenases/reductases (SDR) family.</text>
</comment>
<dbReference type="InterPro" id="IPR002347">
    <property type="entry name" value="SDR_fam"/>
</dbReference>
<dbReference type="Gene3D" id="3.40.50.720">
    <property type="entry name" value="NAD(P)-binding Rossmann-like Domain"/>
    <property type="match status" value="1"/>
</dbReference>
<dbReference type="PRINTS" id="PR00081">
    <property type="entry name" value="GDHRDH"/>
</dbReference>
<organism evidence="3 4">
    <name type="scientific">Acidisoma cellulosilyticum</name>
    <dbReference type="NCBI Taxonomy" id="2802395"/>
    <lineage>
        <taxon>Bacteria</taxon>
        <taxon>Pseudomonadati</taxon>
        <taxon>Pseudomonadota</taxon>
        <taxon>Alphaproteobacteria</taxon>
        <taxon>Acetobacterales</taxon>
        <taxon>Acidocellaceae</taxon>
        <taxon>Acidisoma</taxon>
    </lineage>
</organism>
<accession>A0A963Z5L4</accession>
<keyword evidence="2" id="KW-0560">Oxidoreductase</keyword>
<gene>
    <name evidence="3" type="ORF">ACELLULO517_23585</name>
</gene>
<dbReference type="EMBL" id="JAESVA010000012">
    <property type="protein sequence ID" value="MCB8883252.1"/>
    <property type="molecule type" value="Genomic_DNA"/>
</dbReference>
<dbReference type="PANTHER" id="PTHR24320">
    <property type="entry name" value="RETINOL DEHYDROGENASE"/>
    <property type="match status" value="1"/>
</dbReference>
<comment type="caution">
    <text evidence="3">The sequence shown here is derived from an EMBL/GenBank/DDBJ whole genome shotgun (WGS) entry which is preliminary data.</text>
</comment>
<evidence type="ECO:0000256" key="1">
    <source>
        <dbReference type="ARBA" id="ARBA00006484"/>
    </source>
</evidence>
<evidence type="ECO:0000313" key="3">
    <source>
        <dbReference type="EMBL" id="MCB8883252.1"/>
    </source>
</evidence>
<dbReference type="RefSeq" id="WP_227309908.1">
    <property type="nucleotide sequence ID" value="NZ_JAESVA010000012.1"/>
</dbReference>
<evidence type="ECO:0000313" key="4">
    <source>
        <dbReference type="Proteomes" id="UP000721844"/>
    </source>
</evidence>
<proteinExistence type="inferred from homology"/>
<evidence type="ECO:0000256" key="2">
    <source>
        <dbReference type="ARBA" id="ARBA00023002"/>
    </source>
</evidence>
<dbReference type="SUPFAM" id="SSF51735">
    <property type="entry name" value="NAD(P)-binding Rossmann-fold domains"/>
    <property type="match status" value="1"/>
</dbReference>
<dbReference type="Pfam" id="PF00106">
    <property type="entry name" value="adh_short"/>
    <property type="match status" value="1"/>
</dbReference>
<name>A0A963Z5L4_9PROT</name>
<keyword evidence="4" id="KW-1185">Reference proteome</keyword>
<dbReference type="InterPro" id="IPR036291">
    <property type="entry name" value="NAD(P)-bd_dom_sf"/>
</dbReference>
<dbReference type="GO" id="GO:0016491">
    <property type="term" value="F:oxidoreductase activity"/>
    <property type="evidence" value="ECO:0007669"/>
    <property type="project" value="UniProtKB-KW"/>
</dbReference>
<protein>
    <submittedName>
        <fullName evidence="3">SDR family NAD(P)-dependent oxidoreductase</fullName>
    </submittedName>
</protein>
<dbReference type="Proteomes" id="UP000721844">
    <property type="component" value="Unassembled WGS sequence"/>
</dbReference>
<sequence>MTTTQPHAVVTGATSGIGRWIARGLAQAGYGLTLIARDEMRADKTHRWIAAAVPGAAIDIVRADLSSLKDTRAAAASILSRHPKIDLLVNNAGLLSHDRQVTPEGREKTLATNLLSPLALTEALLPAMVAPARIVMVGSSSADRARIDPDDLELRQGWRMTRAYARSKLALLMMSGLLAERLKPAGITVNVVHPGLVATNIVRHGGIDEFAWRLLGRFALTAEQGADTPLYACLSPELAGQTGLYLKRRRAARPNARVRDPALVARVEAAVGRLL</sequence>